<feature type="transmembrane region" description="Helical" evidence="1">
    <location>
        <begin position="21"/>
        <end position="41"/>
    </location>
</feature>
<keyword evidence="1" id="KW-0472">Membrane</keyword>
<organism evidence="2 3">
    <name type="scientific">Armillaria solidipes</name>
    <dbReference type="NCBI Taxonomy" id="1076256"/>
    <lineage>
        <taxon>Eukaryota</taxon>
        <taxon>Fungi</taxon>
        <taxon>Dikarya</taxon>
        <taxon>Basidiomycota</taxon>
        <taxon>Agaricomycotina</taxon>
        <taxon>Agaricomycetes</taxon>
        <taxon>Agaricomycetidae</taxon>
        <taxon>Agaricales</taxon>
        <taxon>Marasmiineae</taxon>
        <taxon>Physalacriaceae</taxon>
        <taxon>Armillaria</taxon>
    </lineage>
</organism>
<keyword evidence="3" id="KW-1185">Reference proteome</keyword>
<feature type="transmembrane region" description="Helical" evidence="1">
    <location>
        <begin position="135"/>
        <end position="155"/>
    </location>
</feature>
<name>A0A2H3AZ10_9AGAR</name>
<proteinExistence type="predicted"/>
<reference evidence="3" key="1">
    <citation type="journal article" date="2017" name="Nat. Ecol. Evol.">
        <title>Genome expansion and lineage-specific genetic innovations in the forest pathogenic fungi Armillaria.</title>
        <authorList>
            <person name="Sipos G."/>
            <person name="Prasanna A.N."/>
            <person name="Walter M.C."/>
            <person name="O'Connor E."/>
            <person name="Balint B."/>
            <person name="Krizsan K."/>
            <person name="Kiss B."/>
            <person name="Hess J."/>
            <person name="Varga T."/>
            <person name="Slot J."/>
            <person name="Riley R."/>
            <person name="Boka B."/>
            <person name="Rigling D."/>
            <person name="Barry K."/>
            <person name="Lee J."/>
            <person name="Mihaltcheva S."/>
            <person name="LaButti K."/>
            <person name="Lipzen A."/>
            <person name="Waldron R."/>
            <person name="Moloney N.M."/>
            <person name="Sperisen C."/>
            <person name="Kredics L."/>
            <person name="Vagvoelgyi C."/>
            <person name="Patrignani A."/>
            <person name="Fitzpatrick D."/>
            <person name="Nagy I."/>
            <person name="Doyle S."/>
            <person name="Anderson J.B."/>
            <person name="Grigoriev I.V."/>
            <person name="Gueldener U."/>
            <person name="Muensterkoetter M."/>
            <person name="Nagy L.G."/>
        </authorList>
    </citation>
    <scope>NUCLEOTIDE SEQUENCE [LARGE SCALE GENOMIC DNA]</scope>
    <source>
        <strain evidence="3">28-4</strain>
    </source>
</reference>
<feature type="transmembrane region" description="Helical" evidence="1">
    <location>
        <begin position="47"/>
        <end position="71"/>
    </location>
</feature>
<keyword evidence="1" id="KW-1133">Transmembrane helix</keyword>
<sequence length="261" mass="29536">MTPPLHRKRALRSRLRIHHPLLLNLAIIANVDVHGTGLDFINAMDNVVSGVVVLTIGPLSPTEACITNGFIERLSVQATNTSIFAISMITIMIVTASHGLHGFIALGKDYYTAVSGNWCRLTPEPVCVRYVLTHGWRFIFIFIEIGLYMYLYVYLQRRVKALNTGVPRITTHSRMDLRSGFDDLERSPEIHALPIKNQPLKPFFETQYHPSSVITLHAHDRQKHLSKILLLNAYPIVHRSVWIPELCNRLVEAMQASAQIV</sequence>
<feature type="transmembrane region" description="Helical" evidence="1">
    <location>
        <begin position="83"/>
        <end position="106"/>
    </location>
</feature>
<evidence type="ECO:0000256" key="1">
    <source>
        <dbReference type="SAM" id="Phobius"/>
    </source>
</evidence>
<accession>A0A2H3AZ10</accession>
<dbReference type="EMBL" id="KZ293516">
    <property type="protein sequence ID" value="PBK58998.1"/>
    <property type="molecule type" value="Genomic_DNA"/>
</dbReference>
<dbReference type="AlphaFoldDB" id="A0A2H3AZ10"/>
<gene>
    <name evidence="2" type="ORF">ARMSODRAFT_1027803</name>
</gene>
<keyword evidence="1" id="KW-0812">Transmembrane</keyword>
<dbReference type="Proteomes" id="UP000218334">
    <property type="component" value="Unassembled WGS sequence"/>
</dbReference>
<protein>
    <submittedName>
        <fullName evidence="2">Uncharacterized protein</fullName>
    </submittedName>
</protein>
<evidence type="ECO:0000313" key="2">
    <source>
        <dbReference type="EMBL" id="PBK58998.1"/>
    </source>
</evidence>
<evidence type="ECO:0000313" key="3">
    <source>
        <dbReference type="Proteomes" id="UP000218334"/>
    </source>
</evidence>